<evidence type="ECO:0000313" key="3">
    <source>
        <dbReference type="EMBL" id="VFK05692.1"/>
    </source>
</evidence>
<protein>
    <submittedName>
        <fullName evidence="2">Uncharacterized protein</fullName>
    </submittedName>
</protein>
<proteinExistence type="predicted"/>
<name>A0A450RXG1_9GAMM</name>
<dbReference type="EMBL" id="CAADFA010000003">
    <property type="protein sequence ID" value="VFJ43705.1"/>
    <property type="molecule type" value="Genomic_DNA"/>
</dbReference>
<organism evidence="2">
    <name type="scientific">Candidatus Kentrum sp. FM</name>
    <dbReference type="NCBI Taxonomy" id="2126340"/>
    <lineage>
        <taxon>Bacteria</taxon>
        <taxon>Pseudomonadati</taxon>
        <taxon>Pseudomonadota</taxon>
        <taxon>Gammaproteobacteria</taxon>
        <taxon>Candidatus Kentrum</taxon>
    </lineage>
</organism>
<dbReference type="AlphaFoldDB" id="A0A450RXG1"/>
<accession>A0A450RXG1</accession>
<evidence type="ECO:0000313" key="2">
    <source>
        <dbReference type="EMBL" id="VFJ43705.1"/>
    </source>
</evidence>
<gene>
    <name evidence="1" type="ORF">BECKFM1743A_GA0114220_1000332</name>
    <name evidence="3" type="ORF">BECKFM1743B_GA0114221_1000332</name>
    <name evidence="2" type="ORF">BECKFM1743C_GA0114222_1000332</name>
</gene>
<dbReference type="EMBL" id="CAADFL010000003">
    <property type="protein sequence ID" value="VFK05692.1"/>
    <property type="molecule type" value="Genomic_DNA"/>
</dbReference>
<reference evidence="2" key="1">
    <citation type="submission" date="2019-02" db="EMBL/GenBank/DDBJ databases">
        <authorList>
            <person name="Gruber-Vodicka R. H."/>
            <person name="Seah K. B. B."/>
        </authorList>
    </citation>
    <scope>NUCLEOTIDE SEQUENCE</scope>
    <source>
        <strain evidence="1">BECK_BZ163</strain>
        <strain evidence="3">BECK_BZ164</strain>
        <strain evidence="2">BECK_BZ165</strain>
    </source>
</reference>
<sequence length="139" mass="16111">MNNISRFNECTGKILAKLYEEFPIKTDLEYKEWLKEDENLNDKNTQEFCRATIEWLEESGYIIVYGKYYYDMANKVILTQKGLEALRAIPESLEEGQKRRNIGEALVAAMKEKAPGATEWAVEQLSSRLFTESLKLFGI</sequence>
<evidence type="ECO:0000313" key="1">
    <source>
        <dbReference type="EMBL" id="VFJ42975.1"/>
    </source>
</evidence>
<dbReference type="EMBL" id="CAADEZ010000003">
    <property type="protein sequence ID" value="VFJ42975.1"/>
    <property type="molecule type" value="Genomic_DNA"/>
</dbReference>